<dbReference type="InterPro" id="IPR052939">
    <property type="entry name" value="23S_rRNA_MeTrnsfrase_RlmA"/>
</dbReference>
<dbReference type="AlphaFoldDB" id="A0A926RWJ6"/>
<protein>
    <submittedName>
        <fullName evidence="2">Class I SAM-dependent methyltransferase</fullName>
    </submittedName>
</protein>
<dbReference type="InterPro" id="IPR029063">
    <property type="entry name" value="SAM-dependent_MTases_sf"/>
</dbReference>
<reference evidence="2" key="1">
    <citation type="submission" date="2020-09" db="EMBL/GenBank/DDBJ databases">
        <title>A novel bacterium of genus Bacillus, isolated from South China Sea.</title>
        <authorList>
            <person name="Huang H."/>
            <person name="Mo K."/>
            <person name="Hu Y."/>
        </authorList>
    </citation>
    <scope>NUCLEOTIDE SEQUENCE</scope>
    <source>
        <strain evidence="2">IB182487</strain>
    </source>
</reference>
<organism evidence="2 3">
    <name type="scientific">Metabacillus arenae</name>
    <dbReference type="NCBI Taxonomy" id="2771434"/>
    <lineage>
        <taxon>Bacteria</taxon>
        <taxon>Bacillati</taxon>
        <taxon>Bacillota</taxon>
        <taxon>Bacilli</taxon>
        <taxon>Bacillales</taxon>
        <taxon>Bacillaceae</taxon>
        <taxon>Metabacillus</taxon>
    </lineage>
</organism>
<proteinExistence type="predicted"/>
<dbReference type="Pfam" id="PF08241">
    <property type="entry name" value="Methyltransf_11"/>
    <property type="match status" value="1"/>
</dbReference>
<dbReference type="InterPro" id="IPR013216">
    <property type="entry name" value="Methyltransf_11"/>
</dbReference>
<accession>A0A926RWJ6</accession>
<dbReference type="SUPFAM" id="SSF53335">
    <property type="entry name" value="S-adenosyl-L-methionine-dependent methyltransferases"/>
    <property type="match status" value="1"/>
</dbReference>
<dbReference type="PANTHER" id="PTHR43460:SF1">
    <property type="entry name" value="METHYLTRANSFERASE TYPE 11 DOMAIN-CONTAINING PROTEIN"/>
    <property type="match status" value="1"/>
</dbReference>
<comment type="caution">
    <text evidence="2">The sequence shown here is derived from an EMBL/GenBank/DDBJ whole genome shotgun (WGS) entry which is preliminary data.</text>
</comment>
<evidence type="ECO:0000259" key="1">
    <source>
        <dbReference type="Pfam" id="PF08241"/>
    </source>
</evidence>
<dbReference type="PANTHER" id="PTHR43460">
    <property type="entry name" value="METHYLTRANSFERASE"/>
    <property type="match status" value="1"/>
</dbReference>
<dbReference type="CDD" id="cd02440">
    <property type="entry name" value="AdoMet_MTases"/>
    <property type="match status" value="1"/>
</dbReference>
<dbReference type="Gene3D" id="3.40.50.150">
    <property type="entry name" value="Vaccinia Virus protein VP39"/>
    <property type="match status" value="1"/>
</dbReference>
<sequence>MASEPLNWCYTTLLLPYLIESKCVLDMGTGGGEYLSLLAPFHGRMFATEGYEPNVSIARNTLEPLGVTVKEIQSDDNLPFMNNQFDLIMNKHESFEPKEIDRILIPGGVFVTQQVGGKDLGGLNSRLGAETGNEFAHWSLKFAREQLTSNGFIILKEEEQFYKTRFYDIGAIIYYLKAIPWQIPGFQSEKYAEPLAEINKEIEHKGYCDFHSHRFLLIASK</sequence>
<evidence type="ECO:0000313" key="2">
    <source>
        <dbReference type="EMBL" id="MBD1380868.1"/>
    </source>
</evidence>
<dbReference type="EMBL" id="JACXAI010000013">
    <property type="protein sequence ID" value="MBD1380868.1"/>
    <property type="molecule type" value="Genomic_DNA"/>
</dbReference>
<evidence type="ECO:0000313" key="3">
    <source>
        <dbReference type="Proteomes" id="UP000626844"/>
    </source>
</evidence>
<feature type="domain" description="Methyltransferase type 11" evidence="1">
    <location>
        <begin position="25"/>
        <end position="111"/>
    </location>
</feature>
<keyword evidence="3" id="KW-1185">Reference proteome</keyword>
<gene>
    <name evidence="2" type="ORF">IC621_11555</name>
</gene>
<dbReference type="GO" id="GO:0032259">
    <property type="term" value="P:methylation"/>
    <property type="evidence" value="ECO:0007669"/>
    <property type="project" value="UniProtKB-KW"/>
</dbReference>
<keyword evidence="2" id="KW-0489">Methyltransferase</keyword>
<dbReference type="Proteomes" id="UP000626844">
    <property type="component" value="Unassembled WGS sequence"/>
</dbReference>
<dbReference type="GO" id="GO:0008757">
    <property type="term" value="F:S-adenosylmethionine-dependent methyltransferase activity"/>
    <property type="evidence" value="ECO:0007669"/>
    <property type="project" value="InterPro"/>
</dbReference>
<keyword evidence="2" id="KW-0808">Transferase</keyword>
<name>A0A926RWJ6_9BACI</name>